<feature type="non-terminal residue" evidence="2">
    <location>
        <position position="1"/>
    </location>
</feature>
<dbReference type="EMBL" id="KQ256764">
    <property type="protein sequence ID" value="KNC65201.1"/>
    <property type="molecule type" value="Genomic_DNA"/>
</dbReference>
<organism evidence="2 3">
    <name type="scientific">Sphaeroforma arctica JP610</name>
    <dbReference type="NCBI Taxonomy" id="667725"/>
    <lineage>
        <taxon>Eukaryota</taxon>
        <taxon>Ichthyosporea</taxon>
        <taxon>Ichthyophonida</taxon>
        <taxon>Sphaeroforma</taxon>
    </lineage>
</organism>
<dbReference type="Proteomes" id="UP000054560">
    <property type="component" value="Unassembled WGS sequence"/>
</dbReference>
<protein>
    <submittedName>
        <fullName evidence="2">Uncharacterized protein</fullName>
    </submittedName>
</protein>
<evidence type="ECO:0000313" key="3">
    <source>
        <dbReference type="Proteomes" id="UP000054560"/>
    </source>
</evidence>
<gene>
    <name evidence="2" type="ORF">SARC_18273</name>
</gene>
<proteinExistence type="predicted"/>
<reference evidence="2 3" key="1">
    <citation type="submission" date="2011-02" db="EMBL/GenBank/DDBJ databases">
        <title>The Genome Sequence of Sphaeroforma arctica JP610.</title>
        <authorList>
            <consortium name="The Broad Institute Genome Sequencing Platform"/>
            <person name="Russ C."/>
            <person name="Cuomo C."/>
            <person name="Young S.K."/>
            <person name="Zeng Q."/>
            <person name="Gargeya S."/>
            <person name="Alvarado L."/>
            <person name="Berlin A."/>
            <person name="Chapman S.B."/>
            <person name="Chen Z."/>
            <person name="Freedman E."/>
            <person name="Gellesch M."/>
            <person name="Goldberg J."/>
            <person name="Griggs A."/>
            <person name="Gujja S."/>
            <person name="Heilman E."/>
            <person name="Heiman D."/>
            <person name="Howarth C."/>
            <person name="Mehta T."/>
            <person name="Neiman D."/>
            <person name="Pearson M."/>
            <person name="Roberts A."/>
            <person name="Saif S."/>
            <person name="Shea T."/>
            <person name="Shenoy N."/>
            <person name="Sisk P."/>
            <person name="Stolte C."/>
            <person name="Sykes S."/>
            <person name="White J."/>
            <person name="Yandava C."/>
            <person name="Burger G."/>
            <person name="Gray M.W."/>
            <person name="Holland P.W.H."/>
            <person name="King N."/>
            <person name="Lang F.B.F."/>
            <person name="Roger A.J."/>
            <person name="Ruiz-Trillo I."/>
            <person name="Haas B."/>
            <person name="Nusbaum C."/>
            <person name="Birren B."/>
        </authorList>
    </citation>
    <scope>NUCLEOTIDE SEQUENCE [LARGE SCALE GENOMIC DNA]</scope>
    <source>
        <strain evidence="2 3">JP610</strain>
    </source>
</reference>
<evidence type="ECO:0000313" key="2">
    <source>
        <dbReference type="EMBL" id="KNC65201.1"/>
    </source>
</evidence>
<keyword evidence="3" id="KW-1185">Reference proteome</keyword>
<dbReference type="GeneID" id="25918777"/>
<sequence>PQPAQKMARKIRTETLSSQRAEKNSSLEWRAIVAVGAAKIKSQRMAQPNPVNPRSMEWGLFGLHYVVHSISWYI</sequence>
<feature type="region of interest" description="Disordered" evidence="1">
    <location>
        <begin position="1"/>
        <end position="24"/>
    </location>
</feature>
<accession>A0A0L0ELE1</accession>
<evidence type="ECO:0000256" key="1">
    <source>
        <dbReference type="SAM" id="MobiDB-lite"/>
    </source>
</evidence>
<name>A0A0L0ELE1_9EUKA</name>
<dbReference type="RefSeq" id="XP_014143122.1">
    <property type="nucleotide sequence ID" value="XM_014287647.1"/>
</dbReference>
<feature type="non-terminal residue" evidence="2">
    <location>
        <position position="74"/>
    </location>
</feature>
<dbReference type="AlphaFoldDB" id="A0A0L0ELE1"/>